<evidence type="ECO:0000313" key="1">
    <source>
        <dbReference type="EMBL" id="AZI57178.1"/>
    </source>
</evidence>
<sequence>MTTSQTLTVRELDLLLAPKIEESHQTFFGSVTVRYLYPDPNSLIYGPNADSENAADQPASKLIEDRSNMWRQGEKFRHEHLDGRPMDVSDGQFRWQFHHEKTDFAFIDEKELTAIRSVCKPQSSRPSYFGLPPRPDHIGQGGPLQPLGPIRATDVNGRAAWEYTLPRSSHDRRPGPIYVIDAKTGYLIHSRYGDENSPPGYEWTEVSTGVKIPATAFIWEGPYRTLDEAVALNRAAKSKQPNS</sequence>
<accession>A0A3G8ZJ06</accession>
<reference evidence="1 2" key="1">
    <citation type="submission" date="2018-11" db="EMBL/GenBank/DDBJ databases">
        <authorList>
            <person name="Da X."/>
        </authorList>
    </citation>
    <scope>NUCLEOTIDE SEQUENCE [LARGE SCALE GENOMIC DNA]</scope>
    <source>
        <strain evidence="1 2">S14-144</strain>
    </source>
</reference>
<protein>
    <submittedName>
        <fullName evidence="1">Uncharacterized protein</fullName>
    </submittedName>
</protein>
<dbReference type="KEGG" id="nak:EH165_02415"/>
<name>A0A3G8ZJ06_9ACTN</name>
<organism evidence="1 2">
    <name type="scientific">Nakamurella antarctica</name>
    <dbReference type="NCBI Taxonomy" id="1902245"/>
    <lineage>
        <taxon>Bacteria</taxon>
        <taxon>Bacillati</taxon>
        <taxon>Actinomycetota</taxon>
        <taxon>Actinomycetes</taxon>
        <taxon>Nakamurellales</taxon>
        <taxon>Nakamurellaceae</taxon>
        <taxon>Nakamurella</taxon>
    </lineage>
</organism>
<dbReference type="EMBL" id="CP034170">
    <property type="protein sequence ID" value="AZI57178.1"/>
    <property type="molecule type" value="Genomic_DNA"/>
</dbReference>
<dbReference type="RefSeq" id="WP_124797863.1">
    <property type="nucleotide sequence ID" value="NZ_CP034170.1"/>
</dbReference>
<dbReference type="Proteomes" id="UP000268084">
    <property type="component" value="Chromosome"/>
</dbReference>
<evidence type="ECO:0000313" key="2">
    <source>
        <dbReference type="Proteomes" id="UP000268084"/>
    </source>
</evidence>
<reference evidence="1 2" key="2">
    <citation type="submission" date="2018-12" db="EMBL/GenBank/DDBJ databases">
        <title>Nakamurella antarcticus sp. nov., isolated from Antarctica South Shetland Islands soil.</title>
        <authorList>
            <person name="Peng F."/>
        </authorList>
    </citation>
    <scope>NUCLEOTIDE SEQUENCE [LARGE SCALE GENOMIC DNA]</scope>
    <source>
        <strain evidence="1 2">S14-144</strain>
    </source>
</reference>
<dbReference type="AlphaFoldDB" id="A0A3G8ZJ06"/>
<gene>
    <name evidence="1" type="ORF">EH165_02415</name>
</gene>
<keyword evidence="2" id="KW-1185">Reference proteome</keyword>
<proteinExistence type="predicted"/>
<dbReference type="OrthoDB" id="3746479at2"/>